<accession>A0A445N0A7</accession>
<dbReference type="SUPFAM" id="SSF141371">
    <property type="entry name" value="PilZ domain-like"/>
    <property type="match status" value="1"/>
</dbReference>
<dbReference type="Gene3D" id="2.40.10.220">
    <property type="entry name" value="predicted glycosyltransferase like domains"/>
    <property type="match status" value="1"/>
</dbReference>
<sequence length="111" mass="12337">MGERRWNKRVPARLKTSYVGDRDYLISYSKDLSVDGMFICTQDPLPVGESVSLTFSIGKIGQVTIDAKVIWVNSADIQGESGMGVQFIDTPDLIKEEILKFVNKIAVLLAE</sequence>
<name>A0A445N0A7_9BACT</name>
<evidence type="ECO:0000259" key="1">
    <source>
        <dbReference type="Pfam" id="PF07238"/>
    </source>
</evidence>
<proteinExistence type="predicted"/>
<dbReference type="EMBL" id="OJIN01000190">
    <property type="protein sequence ID" value="SPD75188.1"/>
    <property type="molecule type" value="Genomic_DNA"/>
</dbReference>
<organism evidence="2">
    <name type="scientific">uncultured Desulfobacterium sp</name>
    <dbReference type="NCBI Taxonomy" id="201089"/>
    <lineage>
        <taxon>Bacteria</taxon>
        <taxon>Pseudomonadati</taxon>
        <taxon>Thermodesulfobacteriota</taxon>
        <taxon>Desulfobacteria</taxon>
        <taxon>Desulfobacterales</taxon>
        <taxon>Desulfobacteriaceae</taxon>
        <taxon>Desulfobacterium</taxon>
        <taxon>environmental samples</taxon>
    </lineage>
</organism>
<feature type="domain" description="PilZ" evidence="1">
    <location>
        <begin position="3"/>
        <end position="102"/>
    </location>
</feature>
<dbReference type="AlphaFoldDB" id="A0A445N0A7"/>
<dbReference type="GO" id="GO:0035438">
    <property type="term" value="F:cyclic-di-GMP binding"/>
    <property type="evidence" value="ECO:0007669"/>
    <property type="project" value="InterPro"/>
</dbReference>
<protein>
    <submittedName>
        <fullName evidence="2">Type IV pilus assembly PilZ</fullName>
    </submittedName>
</protein>
<dbReference type="Pfam" id="PF07238">
    <property type="entry name" value="PilZ"/>
    <property type="match status" value="1"/>
</dbReference>
<reference evidence="2" key="1">
    <citation type="submission" date="2018-01" db="EMBL/GenBank/DDBJ databases">
        <authorList>
            <person name="Regsiter A."/>
            <person name="William W."/>
        </authorList>
    </citation>
    <scope>NUCLEOTIDE SEQUENCE</scope>
    <source>
        <strain evidence="2">TRIP AH-1</strain>
    </source>
</reference>
<dbReference type="InterPro" id="IPR009875">
    <property type="entry name" value="PilZ_domain"/>
</dbReference>
<gene>
    <name evidence="2" type="ORF">PITCH_A480003</name>
</gene>
<evidence type="ECO:0000313" key="2">
    <source>
        <dbReference type="EMBL" id="SPD75188.1"/>
    </source>
</evidence>